<comment type="caution">
    <text evidence="1">The sequence shown here is derived from an EMBL/GenBank/DDBJ whole genome shotgun (WGS) entry which is preliminary data.</text>
</comment>
<proteinExistence type="predicted"/>
<protein>
    <submittedName>
        <fullName evidence="1">Uncharacterized protein</fullName>
    </submittedName>
</protein>
<name>A0A2N7INR6_9VIBR</name>
<evidence type="ECO:0000313" key="1">
    <source>
        <dbReference type="EMBL" id="PML59906.1"/>
    </source>
</evidence>
<accession>A0A2N7INR6</accession>
<evidence type="ECO:0000313" key="2">
    <source>
        <dbReference type="Proteomes" id="UP000235746"/>
    </source>
</evidence>
<organism evidence="1 2">
    <name type="scientific">Vibrio lentus</name>
    <dbReference type="NCBI Taxonomy" id="136468"/>
    <lineage>
        <taxon>Bacteria</taxon>
        <taxon>Pseudomonadati</taxon>
        <taxon>Pseudomonadota</taxon>
        <taxon>Gammaproteobacteria</taxon>
        <taxon>Vibrionales</taxon>
        <taxon>Vibrionaceae</taxon>
        <taxon>Vibrio</taxon>
    </lineage>
</organism>
<dbReference type="EMBL" id="MCYL01000001">
    <property type="protein sequence ID" value="PML59906.1"/>
    <property type="molecule type" value="Genomic_DNA"/>
</dbReference>
<reference evidence="2" key="1">
    <citation type="submission" date="2016-07" db="EMBL/GenBank/DDBJ databases">
        <title>Nontailed viruses are major unrecognized killers of bacteria in the ocean.</title>
        <authorList>
            <person name="Kauffman K."/>
            <person name="Hussain F."/>
            <person name="Yang J."/>
            <person name="Arevalo P."/>
            <person name="Brown J."/>
            <person name="Cutler M."/>
            <person name="Kelly L."/>
            <person name="Polz M.F."/>
        </authorList>
    </citation>
    <scope>NUCLEOTIDE SEQUENCE [LARGE SCALE GENOMIC DNA]</scope>
    <source>
        <strain evidence="2">10N.261.51.B8</strain>
    </source>
</reference>
<sequence>MIFNVQEVKTKDQITIVITMVNGDRQDKKTLAHWTKLLVLIPFQIMNKWIIYILGKRGSHAQHCFF</sequence>
<gene>
    <name evidence="1" type="ORF">BCT74_00455</name>
</gene>
<dbReference type="AlphaFoldDB" id="A0A2N7INR6"/>
<dbReference type="Proteomes" id="UP000235746">
    <property type="component" value="Unassembled WGS sequence"/>
</dbReference>